<proteinExistence type="predicted"/>
<evidence type="ECO:0000313" key="1">
    <source>
        <dbReference type="EMBL" id="KAL1396848.1"/>
    </source>
</evidence>
<keyword evidence="2" id="KW-1185">Reference proteome</keyword>
<reference evidence="1 2" key="1">
    <citation type="submission" date="2024-05" db="EMBL/GenBank/DDBJ databases">
        <title>Culex pipiens pipiens assembly and annotation.</title>
        <authorList>
            <person name="Alout H."/>
            <person name="Durand T."/>
        </authorList>
    </citation>
    <scope>NUCLEOTIDE SEQUENCE [LARGE SCALE GENOMIC DNA]</scope>
    <source>
        <strain evidence="1">HA-2024</strain>
        <tissue evidence="1">Whole body</tissue>
    </source>
</reference>
<dbReference type="Proteomes" id="UP001562425">
    <property type="component" value="Unassembled WGS sequence"/>
</dbReference>
<dbReference type="EMBL" id="JBEHCU010006552">
    <property type="protein sequence ID" value="KAL1396848.1"/>
    <property type="molecule type" value="Genomic_DNA"/>
</dbReference>
<accession>A0ABD1DB22</accession>
<dbReference type="InterPro" id="IPR011989">
    <property type="entry name" value="ARM-like"/>
</dbReference>
<organism evidence="1 2">
    <name type="scientific">Culex pipiens pipiens</name>
    <name type="common">Northern house mosquito</name>
    <dbReference type="NCBI Taxonomy" id="38569"/>
    <lineage>
        <taxon>Eukaryota</taxon>
        <taxon>Metazoa</taxon>
        <taxon>Ecdysozoa</taxon>
        <taxon>Arthropoda</taxon>
        <taxon>Hexapoda</taxon>
        <taxon>Insecta</taxon>
        <taxon>Pterygota</taxon>
        <taxon>Neoptera</taxon>
        <taxon>Endopterygota</taxon>
        <taxon>Diptera</taxon>
        <taxon>Nematocera</taxon>
        <taxon>Culicoidea</taxon>
        <taxon>Culicidae</taxon>
        <taxon>Culicinae</taxon>
        <taxon>Culicini</taxon>
        <taxon>Culex</taxon>
        <taxon>Culex</taxon>
    </lineage>
</organism>
<protein>
    <submittedName>
        <fullName evidence="1">Uncharacterized protein</fullName>
    </submittedName>
</protein>
<gene>
    <name evidence="1" type="ORF">pipiens_010212</name>
</gene>
<dbReference type="AlphaFoldDB" id="A0ABD1DB22"/>
<evidence type="ECO:0000313" key="2">
    <source>
        <dbReference type="Proteomes" id="UP001562425"/>
    </source>
</evidence>
<comment type="caution">
    <text evidence="1">The sequence shown here is derived from an EMBL/GenBank/DDBJ whole genome shotgun (WGS) entry which is preliminary data.</text>
</comment>
<name>A0ABD1DB22_CULPP</name>
<dbReference type="Gene3D" id="1.25.10.10">
    <property type="entry name" value="Leucine-rich Repeat Variant"/>
    <property type="match status" value="1"/>
</dbReference>
<sequence>MGMLVKTHTERDLPDDDLQTSYLISAWARICKILGKLFEQYLPLVMGPVMRTASTKLEVGLLDNDVVQNVDGDNNWQFVNLGSLESARPFYFHDGVRKAVGESLSYLLYCAKIKGPTYLEGMWIYNLHLPLMLI</sequence>